<evidence type="ECO:0000313" key="2">
    <source>
        <dbReference type="EMBL" id="KAF8795235.1"/>
    </source>
</evidence>
<organism evidence="2 3">
    <name type="scientific">Argiope bruennichi</name>
    <name type="common">Wasp spider</name>
    <name type="synonym">Aranea bruennichi</name>
    <dbReference type="NCBI Taxonomy" id="94029"/>
    <lineage>
        <taxon>Eukaryota</taxon>
        <taxon>Metazoa</taxon>
        <taxon>Ecdysozoa</taxon>
        <taxon>Arthropoda</taxon>
        <taxon>Chelicerata</taxon>
        <taxon>Arachnida</taxon>
        <taxon>Araneae</taxon>
        <taxon>Araneomorphae</taxon>
        <taxon>Entelegynae</taxon>
        <taxon>Araneoidea</taxon>
        <taxon>Araneidae</taxon>
        <taxon>Argiope</taxon>
    </lineage>
</organism>
<feature type="transmembrane region" description="Helical" evidence="1">
    <location>
        <begin position="53"/>
        <end position="73"/>
    </location>
</feature>
<dbReference type="PANTHER" id="PTHR36694:SF11">
    <property type="entry name" value="LP21121P-RELATED"/>
    <property type="match status" value="1"/>
</dbReference>
<name>A0A8T0FYA2_ARGBR</name>
<reference evidence="2" key="1">
    <citation type="journal article" date="2020" name="bioRxiv">
        <title>Chromosome-level reference genome of the European wasp spider Argiope bruennichi: a resource for studies on range expansion and evolutionary adaptation.</title>
        <authorList>
            <person name="Sheffer M.M."/>
            <person name="Hoppe A."/>
            <person name="Krehenwinkel H."/>
            <person name="Uhl G."/>
            <person name="Kuss A.W."/>
            <person name="Jensen L."/>
            <person name="Jensen C."/>
            <person name="Gillespie R.G."/>
            <person name="Hoff K.J."/>
            <person name="Prost S."/>
        </authorList>
    </citation>
    <scope>NUCLEOTIDE SEQUENCE</scope>
</reference>
<sequence>MAIVSGCCCWRTLRKGSFASGFYTLILYTIILMGASAYLSLSSDTKHLFSFNWTMLACYSCCVITSIVLLIGLSVDSHTLLIPCSKIKRLVGYTFYLCLF</sequence>
<keyword evidence="1" id="KW-0472">Membrane</keyword>
<proteinExistence type="predicted"/>
<accession>A0A8T0FYA2</accession>
<comment type="caution">
    <text evidence="2">The sequence shown here is derived from an EMBL/GenBank/DDBJ whole genome shotgun (WGS) entry which is preliminary data.</text>
</comment>
<protein>
    <submittedName>
        <fullName evidence="2">Uncharacterized protein</fullName>
    </submittedName>
</protein>
<feature type="transmembrane region" description="Helical" evidence="1">
    <location>
        <begin position="21"/>
        <end position="41"/>
    </location>
</feature>
<dbReference type="AlphaFoldDB" id="A0A8T0FYA2"/>
<reference evidence="2" key="2">
    <citation type="submission" date="2020-06" db="EMBL/GenBank/DDBJ databases">
        <authorList>
            <person name="Sheffer M."/>
        </authorList>
    </citation>
    <scope>NUCLEOTIDE SEQUENCE</scope>
</reference>
<dbReference type="PANTHER" id="PTHR36694">
    <property type="entry name" value="PASIFLORA 1, ISOFORM A-RELATED"/>
    <property type="match status" value="1"/>
</dbReference>
<evidence type="ECO:0000256" key="1">
    <source>
        <dbReference type="SAM" id="Phobius"/>
    </source>
</evidence>
<keyword evidence="1" id="KW-1133">Transmembrane helix</keyword>
<keyword evidence="3" id="KW-1185">Reference proteome</keyword>
<dbReference type="EMBL" id="JABXBU010000002">
    <property type="protein sequence ID" value="KAF8795235.1"/>
    <property type="molecule type" value="Genomic_DNA"/>
</dbReference>
<dbReference type="Proteomes" id="UP000807504">
    <property type="component" value="Unassembled WGS sequence"/>
</dbReference>
<evidence type="ECO:0000313" key="3">
    <source>
        <dbReference type="Proteomes" id="UP000807504"/>
    </source>
</evidence>
<keyword evidence="1" id="KW-0812">Transmembrane</keyword>
<gene>
    <name evidence="2" type="ORF">HNY73_003108</name>
</gene>